<evidence type="ECO:0008006" key="4">
    <source>
        <dbReference type="Google" id="ProtNLM"/>
    </source>
</evidence>
<reference evidence="2" key="1">
    <citation type="submission" date="2021-01" db="EMBL/GenBank/DDBJ databases">
        <title>Whole genome shotgun sequence of Virgisporangium aurantiacum NBRC 16421.</title>
        <authorList>
            <person name="Komaki H."/>
            <person name="Tamura T."/>
        </authorList>
    </citation>
    <scope>NUCLEOTIDE SEQUENCE</scope>
    <source>
        <strain evidence="2">NBRC 16421</strain>
    </source>
</reference>
<keyword evidence="3" id="KW-1185">Reference proteome</keyword>
<comment type="caution">
    <text evidence="2">The sequence shown here is derived from an EMBL/GenBank/DDBJ whole genome shotgun (WGS) entry which is preliminary data.</text>
</comment>
<protein>
    <recommendedName>
        <fullName evidence="4">Lipoprotein</fullName>
    </recommendedName>
</protein>
<name>A0A8J3Z1Y5_9ACTN</name>
<dbReference type="EMBL" id="BOPG01000012">
    <property type="protein sequence ID" value="GIJ54892.1"/>
    <property type="molecule type" value="Genomic_DNA"/>
</dbReference>
<evidence type="ECO:0000313" key="3">
    <source>
        <dbReference type="Proteomes" id="UP000612585"/>
    </source>
</evidence>
<dbReference type="AlphaFoldDB" id="A0A8J3Z1Y5"/>
<keyword evidence="1" id="KW-0732">Signal</keyword>
<feature type="chain" id="PRO_5038605344" description="Lipoprotein" evidence="1">
    <location>
        <begin position="18"/>
        <end position="169"/>
    </location>
</feature>
<evidence type="ECO:0000313" key="2">
    <source>
        <dbReference type="EMBL" id="GIJ54892.1"/>
    </source>
</evidence>
<feature type="signal peptide" evidence="1">
    <location>
        <begin position="1"/>
        <end position="17"/>
    </location>
</feature>
<sequence>MTRRILAVVATVAIALAGCTDGGGGNAAASPTASSNEAAALELAKCMRANGFPNFPDPVKDDRGRWNFPPEAAGDWQPAEACRPLVHDWKIAFSDEKALTAEELAKLREYVTCMRQHGIEDFPDPDADGNLELPDRLRTLADNQDPTFAAAAKACESFLPPKSAGKGGS</sequence>
<dbReference type="PROSITE" id="PS51257">
    <property type="entry name" value="PROKAR_LIPOPROTEIN"/>
    <property type="match status" value="1"/>
</dbReference>
<dbReference type="Proteomes" id="UP000612585">
    <property type="component" value="Unassembled WGS sequence"/>
</dbReference>
<accession>A0A8J3Z1Y5</accession>
<dbReference type="RefSeq" id="WP_203990726.1">
    <property type="nucleotide sequence ID" value="NZ_BOPG01000012.1"/>
</dbReference>
<evidence type="ECO:0000256" key="1">
    <source>
        <dbReference type="SAM" id="SignalP"/>
    </source>
</evidence>
<proteinExistence type="predicted"/>
<organism evidence="2 3">
    <name type="scientific">Virgisporangium aurantiacum</name>
    <dbReference type="NCBI Taxonomy" id="175570"/>
    <lineage>
        <taxon>Bacteria</taxon>
        <taxon>Bacillati</taxon>
        <taxon>Actinomycetota</taxon>
        <taxon>Actinomycetes</taxon>
        <taxon>Micromonosporales</taxon>
        <taxon>Micromonosporaceae</taxon>
        <taxon>Virgisporangium</taxon>
    </lineage>
</organism>
<gene>
    <name evidence="2" type="ORF">Vau01_024080</name>
</gene>